<dbReference type="EMBL" id="JANVFS010000034">
    <property type="protein sequence ID" value="KAJ4469771.1"/>
    <property type="molecule type" value="Genomic_DNA"/>
</dbReference>
<name>A0A9W8ZXR7_9AGAR</name>
<evidence type="ECO:0000313" key="3">
    <source>
        <dbReference type="Proteomes" id="UP001150238"/>
    </source>
</evidence>
<reference evidence="2" key="2">
    <citation type="journal article" date="2023" name="Proc. Natl. Acad. Sci. U.S.A.">
        <title>A global phylogenomic analysis of the shiitake genus Lentinula.</title>
        <authorList>
            <person name="Sierra-Patev S."/>
            <person name="Min B."/>
            <person name="Naranjo-Ortiz M."/>
            <person name="Looney B."/>
            <person name="Konkel Z."/>
            <person name="Slot J.C."/>
            <person name="Sakamoto Y."/>
            <person name="Steenwyk J.L."/>
            <person name="Rokas A."/>
            <person name="Carro J."/>
            <person name="Camarero S."/>
            <person name="Ferreira P."/>
            <person name="Molpeceres G."/>
            <person name="Ruiz-Duenas F.J."/>
            <person name="Serrano A."/>
            <person name="Henrissat B."/>
            <person name="Drula E."/>
            <person name="Hughes K.W."/>
            <person name="Mata J.L."/>
            <person name="Ishikawa N.K."/>
            <person name="Vargas-Isla R."/>
            <person name="Ushijima S."/>
            <person name="Smith C.A."/>
            <person name="Donoghue J."/>
            <person name="Ahrendt S."/>
            <person name="Andreopoulos W."/>
            <person name="He G."/>
            <person name="LaButti K."/>
            <person name="Lipzen A."/>
            <person name="Ng V."/>
            <person name="Riley R."/>
            <person name="Sandor L."/>
            <person name="Barry K."/>
            <person name="Martinez A.T."/>
            <person name="Xiao Y."/>
            <person name="Gibbons J.G."/>
            <person name="Terashima K."/>
            <person name="Grigoriev I.V."/>
            <person name="Hibbett D."/>
        </authorList>
    </citation>
    <scope>NUCLEOTIDE SEQUENCE</scope>
    <source>
        <strain evidence="2">Sp2 HRB7682 ss15</strain>
    </source>
</reference>
<sequence length="142" mass="16057">MEGMTGYSPRRPRKGDSILGPSINPLSRGGGSLVAADPRSSSSTISKVHDRGEEWINSVPSEVLVDFPENEVNRQTTIPRRPRCHRGYFHPAILGIQSSYNKISSRRTGFLISYFDLESIAHPVELDLWVKWVERYPSVCDW</sequence>
<organism evidence="2 3">
    <name type="scientific">Lentinula lateritia</name>
    <dbReference type="NCBI Taxonomy" id="40482"/>
    <lineage>
        <taxon>Eukaryota</taxon>
        <taxon>Fungi</taxon>
        <taxon>Dikarya</taxon>
        <taxon>Basidiomycota</taxon>
        <taxon>Agaricomycotina</taxon>
        <taxon>Agaricomycetes</taxon>
        <taxon>Agaricomycetidae</taxon>
        <taxon>Agaricales</taxon>
        <taxon>Marasmiineae</taxon>
        <taxon>Omphalotaceae</taxon>
        <taxon>Lentinula</taxon>
    </lineage>
</organism>
<accession>A0A9W8ZXR7</accession>
<comment type="caution">
    <text evidence="2">The sequence shown here is derived from an EMBL/GenBank/DDBJ whole genome shotgun (WGS) entry which is preliminary data.</text>
</comment>
<reference evidence="2" key="1">
    <citation type="submission" date="2022-08" db="EMBL/GenBank/DDBJ databases">
        <authorList>
            <consortium name="DOE Joint Genome Institute"/>
            <person name="Min B."/>
            <person name="Riley R."/>
            <person name="Sierra-Patev S."/>
            <person name="Naranjo-Ortiz M."/>
            <person name="Looney B."/>
            <person name="Konkel Z."/>
            <person name="Slot J.C."/>
            <person name="Sakamoto Y."/>
            <person name="Steenwyk J.L."/>
            <person name="Rokas A."/>
            <person name="Carro J."/>
            <person name="Camarero S."/>
            <person name="Ferreira P."/>
            <person name="Molpeceres G."/>
            <person name="Ruiz-Duenas F.J."/>
            <person name="Serrano A."/>
            <person name="Henrissat B."/>
            <person name="Drula E."/>
            <person name="Hughes K.W."/>
            <person name="Mata J.L."/>
            <person name="Ishikawa N.K."/>
            <person name="Vargas-Isla R."/>
            <person name="Ushijima S."/>
            <person name="Smith C.A."/>
            <person name="Ahrendt S."/>
            <person name="Andreopoulos W."/>
            <person name="He G."/>
            <person name="Labutti K."/>
            <person name="Lipzen A."/>
            <person name="Ng V."/>
            <person name="Sandor L."/>
            <person name="Barry K."/>
            <person name="Martinez A.T."/>
            <person name="Xiao Y."/>
            <person name="Gibbons J.G."/>
            <person name="Terashima K."/>
            <person name="Hibbett D.S."/>
            <person name="Grigoriev I.V."/>
        </authorList>
    </citation>
    <scope>NUCLEOTIDE SEQUENCE</scope>
    <source>
        <strain evidence="2">Sp2 HRB7682 ss15</strain>
    </source>
</reference>
<evidence type="ECO:0000313" key="2">
    <source>
        <dbReference type="EMBL" id="KAJ4469771.1"/>
    </source>
</evidence>
<dbReference type="Proteomes" id="UP001150238">
    <property type="component" value="Unassembled WGS sequence"/>
</dbReference>
<feature type="region of interest" description="Disordered" evidence="1">
    <location>
        <begin position="1"/>
        <end position="48"/>
    </location>
</feature>
<evidence type="ECO:0000256" key="1">
    <source>
        <dbReference type="SAM" id="MobiDB-lite"/>
    </source>
</evidence>
<gene>
    <name evidence="2" type="ORF">C8J55DRAFT_194189</name>
</gene>
<proteinExistence type="predicted"/>
<protein>
    <submittedName>
        <fullName evidence="2">Uncharacterized protein</fullName>
    </submittedName>
</protein>
<dbReference type="AlphaFoldDB" id="A0A9W8ZXR7"/>